<dbReference type="GO" id="GO:0015074">
    <property type="term" value="P:DNA integration"/>
    <property type="evidence" value="ECO:0007669"/>
    <property type="project" value="InterPro"/>
</dbReference>
<dbReference type="GO" id="GO:0006310">
    <property type="term" value="P:DNA recombination"/>
    <property type="evidence" value="ECO:0007669"/>
    <property type="project" value="UniProtKB-KW"/>
</dbReference>
<evidence type="ECO:0000256" key="1">
    <source>
        <dbReference type="ARBA" id="ARBA00023172"/>
    </source>
</evidence>
<comment type="caution">
    <text evidence="2">The sequence shown here is derived from an EMBL/GenBank/DDBJ whole genome shotgun (WGS) entry which is preliminary data.</text>
</comment>
<dbReference type="SUPFAM" id="SSF56349">
    <property type="entry name" value="DNA breaking-rejoining enzymes"/>
    <property type="match status" value="1"/>
</dbReference>
<evidence type="ECO:0000313" key="2">
    <source>
        <dbReference type="EMBL" id="KAF0725942.1"/>
    </source>
</evidence>
<dbReference type="EMBL" id="VJMJ01000230">
    <property type="protein sequence ID" value="KAF0725942.1"/>
    <property type="molecule type" value="Genomic_DNA"/>
</dbReference>
<evidence type="ECO:0000313" key="3">
    <source>
        <dbReference type="Proteomes" id="UP000481153"/>
    </source>
</evidence>
<dbReference type="InterPro" id="IPR013762">
    <property type="entry name" value="Integrase-like_cat_sf"/>
</dbReference>
<organism evidence="2 3">
    <name type="scientific">Aphanomyces euteiches</name>
    <dbReference type="NCBI Taxonomy" id="100861"/>
    <lineage>
        <taxon>Eukaryota</taxon>
        <taxon>Sar</taxon>
        <taxon>Stramenopiles</taxon>
        <taxon>Oomycota</taxon>
        <taxon>Saprolegniomycetes</taxon>
        <taxon>Saprolegniales</taxon>
        <taxon>Verrucalvaceae</taxon>
        <taxon>Aphanomyces</taxon>
    </lineage>
</organism>
<proteinExistence type="predicted"/>
<dbReference type="AlphaFoldDB" id="A0A6G0WEZ3"/>
<dbReference type="InterPro" id="IPR011010">
    <property type="entry name" value="DNA_brk_join_enz"/>
</dbReference>
<accession>A0A6G0WEZ3</accession>
<sequence>MRWSKNILEERDAPEQVVFGSSDPQMCPLLKLAVYIKCTPAVANSEFVYGNPKDGDRVVRRTLQIAMENGSFSKIKSGNMGTHSLRKGAATYGSRSGLTKDYVNRRGRWRTRKAMVDTYIDNTQPYPDACAAAVLAGPNGPCRYVLKHGLSFLTREIIVNEVAPTSNRVFGEAVAEMLGCVLLWAALESKEIYSSALLPTALQERTIEAYVHAGGNREVNPIVREQFHVVGDGSEMHLITLNEIPTDSHANVNEAGASTTSTSQNDRRQFAALHSEIFSLKRYMTDIMNEVQRARHDTQRDLDRFSAILHRHTMRPVATVSMRLNQDDDQCDTTSTTRKTRAPVQLSKRPKDLFELWHEYEIGCGGRKPAKNFTAAERGANKFAFSRRKVFWDTVAGLVRAGYTSDVAIDKVYNAYGRQLSVSSILVRLRADRHNGGHPALRL</sequence>
<keyword evidence="3" id="KW-1185">Reference proteome</keyword>
<dbReference type="Gene3D" id="1.10.443.10">
    <property type="entry name" value="Intergrase catalytic core"/>
    <property type="match status" value="1"/>
</dbReference>
<gene>
    <name evidence="2" type="ORF">Ae201684_015712</name>
</gene>
<dbReference type="VEuPathDB" id="FungiDB:AeMF1_019238"/>
<name>A0A6G0WEZ3_9STRA</name>
<keyword evidence="1" id="KW-0233">DNA recombination</keyword>
<protein>
    <submittedName>
        <fullName evidence="2">Uncharacterized protein</fullName>
    </submittedName>
</protein>
<dbReference type="Proteomes" id="UP000481153">
    <property type="component" value="Unassembled WGS sequence"/>
</dbReference>
<dbReference type="GO" id="GO:0003677">
    <property type="term" value="F:DNA binding"/>
    <property type="evidence" value="ECO:0007669"/>
    <property type="project" value="InterPro"/>
</dbReference>
<reference evidence="2 3" key="1">
    <citation type="submission" date="2019-07" db="EMBL/GenBank/DDBJ databases">
        <title>Genomics analysis of Aphanomyces spp. identifies a new class of oomycete effector associated with host adaptation.</title>
        <authorList>
            <person name="Gaulin E."/>
        </authorList>
    </citation>
    <scope>NUCLEOTIDE SEQUENCE [LARGE SCALE GENOMIC DNA]</scope>
    <source>
        <strain evidence="2 3">ATCC 201684</strain>
    </source>
</reference>